<reference evidence="2" key="1">
    <citation type="submission" date="2014-12" db="EMBL/GenBank/DDBJ databases">
        <title>The draft genome of the Tatumella morbirosei type strain, LMG23360T isolated from pineapple rot.</title>
        <authorList>
            <person name="Smits T.H."/>
            <person name="Palmer M."/>
            <person name="Venter S.N."/>
            <person name="Duffy B."/>
            <person name="Steenkamp E.T."/>
            <person name="Chan W.Y."/>
            <person name="Coutinho T.A."/>
            <person name="Coetzee M.P."/>
            <person name="De Maayer P."/>
        </authorList>
    </citation>
    <scope>NUCLEOTIDE SEQUENCE [LARGE SCALE GENOMIC DNA]</scope>
    <source>
        <strain evidence="2">LMG 23360</strain>
    </source>
</reference>
<dbReference type="Proteomes" id="UP000029577">
    <property type="component" value="Unassembled WGS sequence"/>
</dbReference>
<gene>
    <name evidence="2" type="ORF">HA49_19395</name>
</gene>
<dbReference type="NCBIfam" id="TIGR02246">
    <property type="entry name" value="SgcJ/EcaC family oxidoreductase"/>
    <property type="match status" value="1"/>
</dbReference>
<dbReference type="AlphaFoldDB" id="A0A095T121"/>
<organism evidence="2 3">
    <name type="scientific">Tatumella morbirosei</name>
    <dbReference type="NCBI Taxonomy" id="642227"/>
    <lineage>
        <taxon>Bacteria</taxon>
        <taxon>Pseudomonadati</taxon>
        <taxon>Pseudomonadota</taxon>
        <taxon>Gammaproteobacteria</taxon>
        <taxon>Enterobacterales</taxon>
        <taxon>Erwiniaceae</taxon>
        <taxon>Tatumella</taxon>
    </lineage>
</organism>
<comment type="caution">
    <text evidence="2">The sequence shown here is derived from an EMBL/GenBank/DDBJ whole genome shotgun (WGS) entry which is preliminary data.</text>
</comment>
<dbReference type="SUPFAM" id="SSF54427">
    <property type="entry name" value="NTF2-like"/>
    <property type="match status" value="1"/>
</dbReference>
<proteinExistence type="predicted"/>
<name>A0A095T121_9GAMM</name>
<keyword evidence="3" id="KW-1185">Reference proteome</keyword>
<dbReference type="InterPro" id="IPR032710">
    <property type="entry name" value="NTF2-like_dom_sf"/>
</dbReference>
<dbReference type="OrthoDB" id="1633822at2"/>
<evidence type="ECO:0000313" key="3">
    <source>
        <dbReference type="Proteomes" id="UP000029577"/>
    </source>
</evidence>
<feature type="domain" description="SnoaL-like" evidence="1">
    <location>
        <begin position="6"/>
        <end position="116"/>
    </location>
</feature>
<dbReference type="RefSeq" id="WP_038023179.1">
    <property type="nucleotide sequence ID" value="NZ_JPKR02000003.1"/>
</dbReference>
<sequence>MTSHPVRQIIEDCDRAISAGDFDAVMEHYTEDAALVIKPGMIARGKSDIRQAFGLISDYFQGQLQVTQGDMQVIEGGGDALVIMETQLTFPGPHGEPVEISRRATYVFRKEPDGRWLCSIDNSYGTDLLDTETA</sequence>
<dbReference type="EMBL" id="JPKR02000003">
    <property type="protein sequence ID" value="KGD70601.1"/>
    <property type="molecule type" value="Genomic_DNA"/>
</dbReference>
<dbReference type="InterPro" id="IPR011944">
    <property type="entry name" value="Steroid_delta5-4_isomerase"/>
</dbReference>
<evidence type="ECO:0000313" key="2">
    <source>
        <dbReference type="EMBL" id="KGD70601.1"/>
    </source>
</evidence>
<dbReference type="eggNOG" id="COG4319">
    <property type="taxonomic scope" value="Bacteria"/>
</dbReference>
<dbReference type="InterPro" id="IPR037401">
    <property type="entry name" value="SnoaL-like"/>
</dbReference>
<dbReference type="Gene3D" id="3.10.450.50">
    <property type="match status" value="1"/>
</dbReference>
<protein>
    <recommendedName>
        <fullName evidence="1">SnoaL-like domain-containing protein</fullName>
    </recommendedName>
</protein>
<dbReference type="STRING" id="642227.HA49_19395"/>
<evidence type="ECO:0000259" key="1">
    <source>
        <dbReference type="Pfam" id="PF13474"/>
    </source>
</evidence>
<accession>A0A095T121</accession>
<dbReference type="Pfam" id="PF13474">
    <property type="entry name" value="SnoaL_3"/>
    <property type="match status" value="1"/>
</dbReference>